<proteinExistence type="predicted"/>
<evidence type="ECO:0000256" key="11">
    <source>
        <dbReference type="ARBA" id="ARBA00022989"/>
    </source>
</evidence>
<evidence type="ECO:0000256" key="14">
    <source>
        <dbReference type="ARBA" id="ARBA00023180"/>
    </source>
</evidence>
<dbReference type="GO" id="GO:0007219">
    <property type="term" value="P:Notch signaling pathway"/>
    <property type="evidence" value="ECO:0007669"/>
    <property type="project" value="UniProtKB-KW"/>
</dbReference>
<dbReference type="GO" id="GO:0005509">
    <property type="term" value="F:calcium ion binding"/>
    <property type="evidence" value="ECO:0007669"/>
    <property type="project" value="InterPro"/>
</dbReference>
<feature type="disulfide bond" evidence="16">
    <location>
        <begin position="1871"/>
        <end position="1880"/>
    </location>
</feature>
<feature type="domain" description="EGF-like" evidence="18">
    <location>
        <begin position="89"/>
        <end position="127"/>
    </location>
</feature>
<dbReference type="FunFam" id="2.10.25.10:FF:000109">
    <property type="entry name" value="Notch homolog 4, [Drosophila]"/>
    <property type="match status" value="1"/>
</dbReference>
<feature type="disulfide bond" evidence="15">
    <location>
        <begin position="1203"/>
        <end position="1212"/>
    </location>
</feature>
<keyword evidence="11 17" id="KW-1133">Transmembrane helix</keyword>
<feature type="domain" description="EGF-like" evidence="18">
    <location>
        <begin position="517"/>
        <end position="553"/>
    </location>
</feature>
<dbReference type="SMART" id="SM00179">
    <property type="entry name" value="EGF_CA"/>
    <property type="match status" value="18"/>
</dbReference>
<dbReference type="PROSITE" id="PS00022">
    <property type="entry name" value="EGF_1"/>
    <property type="match status" value="19"/>
</dbReference>
<evidence type="ECO:0000256" key="7">
    <source>
        <dbReference type="ARBA" id="ARBA00022737"/>
    </source>
</evidence>
<feature type="disulfide bond" evidence="15">
    <location>
        <begin position="1593"/>
        <end position="1602"/>
    </location>
</feature>
<evidence type="ECO:0000313" key="21">
    <source>
        <dbReference type="Proteomes" id="UP000749559"/>
    </source>
</evidence>
<dbReference type="SMART" id="SM00181">
    <property type="entry name" value="EGF"/>
    <property type="match status" value="37"/>
</dbReference>
<feature type="disulfide bond" evidence="15">
    <location>
        <begin position="1463"/>
        <end position="1472"/>
    </location>
</feature>
<evidence type="ECO:0000256" key="17">
    <source>
        <dbReference type="RuleBase" id="RU280815"/>
    </source>
</evidence>
<comment type="caution">
    <text evidence="15">Lacks conserved residue(s) required for the propagation of feature annotation.</text>
</comment>
<evidence type="ECO:0000259" key="19">
    <source>
        <dbReference type="PROSITE" id="PS51051"/>
    </source>
</evidence>
<dbReference type="Proteomes" id="UP000749559">
    <property type="component" value="Unassembled WGS sequence"/>
</dbReference>
<feature type="disulfide bond" evidence="15">
    <location>
        <begin position="2156"/>
        <end position="2165"/>
    </location>
</feature>
<dbReference type="OrthoDB" id="6155533at2759"/>
<dbReference type="FunFam" id="2.10.25.10:FF:000434">
    <property type="entry name" value="Predicted protein"/>
    <property type="match status" value="1"/>
</dbReference>
<dbReference type="PROSITE" id="PS50026">
    <property type="entry name" value="EGF_3"/>
    <property type="match status" value="18"/>
</dbReference>
<dbReference type="PANTHER" id="PTHR24049">
    <property type="entry name" value="CRUMBS FAMILY MEMBER"/>
    <property type="match status" value="1"/>
</dbReference>
<dbReference type="GO" id="GO:0030154">
    <property type="term" value="P:cell differentiation"/>
    <property type="evidence" value="ECO:0007669"/>
    <property type="project" value="UniProtKB-KW"/>
</dbReference>
<keyword evidence="8" id="KW-0221">Differentiation</keyword>
<feature type="domain" description="EGF-like" evidence="18">
    <location>
        <begin position="1996"/>
        <end position="2033"/>
    </location>
</feature>
<feature type="disulfide bond" evidence="15">
    <location>
        <begin position="1333"/>
        <end position="1342"/>
    </location>
</feature>
<protein>
    <recommendedName>
        <fullName evidence="17">Delta-like protein</fullName>
    </recommendedName>
</protein>
<keyword evidence="12 17" id="KW-0472">Membrane</keyword>
<dbReference type="InterPro" id="IPR001774">
    <property type="entry name" value="DSL"/>
</dbReference>
<keyword evidence="13 15" id="KW-1015">Disulfide bond</keyword>
<dbReference type="SUPFAM" id="SSF57196">
    <property type="entry name" value="EGF/Laminin"/>
    <property type="match status" value="18"/>
</dbReference>
<feature type="domain" description="EGF-like" evidence="18">
    <location>
        <begin position="479"/>
        <end position="515"/>
    </location>
</feature>
<comment type="function">
    <text evidence="17">Putative Notch ligand involved in the mediation of Notch signaling.</text>
</comment>
<keyword evidence="9" id="KW-0106">Calcium</keyword>
<feature type="domain" description="EGF-like" evidence="18">
    <location>
        <begin position="649"/>
        <end position="685"/>
    </location>
</feature>
<dbReference type="InterPro" id="IPR001881">
    <property type="entry name" value="EGF-like_Ca-bd_dom"/>
</dbReference>
<feature type="disulfide bond" evidence="15">
    <location>
        <begin position="2023"/>
        <end position="2032"/>
    </location>
</feature>
<dbReference type="GO" id="GO:0007157">
    <property type="term" value="P:heterophilic cell-cell adhesion via plasma membrane cell adhesion molecules"/>
    <property type="evidence" value="ECO:0007669"/>
    <property type="project" value="TreeGrafter"/>
</dbReference>
<dbReference type="FunFam" id="2.10.25.10:FF:000066">
    <property type="entry name" value="FAT atypical cadherin 4"/>
    <property type="match status" value="1"/>
</dbReference>
<dbReference type="PROSITE" id="PS01186">
    <property type="entry name" value="EGF_2"/>
    <property type="match status" value="6"/>
</dbReference>
<evidence type="ECO:0000256" key="4">
    <source>
        <dbReference type="ARBA" id="ARBA00022536"/>
    </source>
</evidence>
<feature type="disulfide bond" evidence="15">
    <location>
        <begin position="247"/>
        <end position="256"/>
    </location>
</feature>
<evidence type="ECO:0000259" key="18">
    <source>
        <dbReference type="PROSITE" id="PS50026"/>
    </source>
</evidence>
<dbReference type="Pfam" id="PF01414">
    <property type="entry name" value="DSL"/>
    <property type="match status" value="10"/>
</dbReference>
<evidence type="ECO:0000256" key="13">
    <source>
        <dbReference type="ARBA" id="ARBA00023157"/>
    </source>
</evidence>
<feature type="domain" description="EGF-like" evidence="18">
    <location>
        <begin position="1045"/>
        <end position="1081"/>
    </location>
</feature>
<feature type="domain" description="EGF-like" evidence="18">
    <location>
        <begin position="1959"/>
        <end position="1995"/>
    </location>
</feature>
<feature type="disulfide bond" evidence="15">
    <location>
        <begin position="543"/>
        <end position="552"/>
    </location>
</feature>
<feature type="disulfide bond" evidence="15">
    <location>
        <begin position="1724"/>
        <end position="1733"/>
    </location>
</feature>
<keyword evidence="21" id="KW-1185">Reference proteome</keyword>
<feature type="disulfide bond" evidence="15">
    <location>
        <begin position="941"/>
        <end position="950"/>
    </location>
</feature>
<dbReference type="Pfam" id="PF12661">
    <property type="entry name" value="hEGF"/>
    <property type="match status" value="2"/>
</dbReference>
<feature type="disulfide bond" evidence="15">
    <location>
        <begin position="1071"/>
        <end position="1080"/>
    </location>
</feature>
<dbReference type="FunFam" id="2.10.25.10:FF:000391">
    <property type="entry name" value="Weary, isoform C"/>
    <property type="match status" value="3"/>
</dbReference>
<dbReference type="FunFam" id="2.10.25.10:FF:000143">
    <property type="entry name" value="Protein crumbs 1"/>
    <property type="match status" value="1"/>
</dbReference>
<comment type="subcellular location">
    <subcellularLocation>
        <location evidence="1">Cell membrane</location>
        <topology evidence="1">Single-pass type I membrane protein</topology>
    </subcellularLocation>
    <subcellularLocation>
        <location evidence="17">Membrane</location>
        <topology evidence="17">Single-pass type I membrane protein</topology>
    </subcellularLocation>
</comment>
<feature type="domain" description="EGF-like" evidence="18">
    <location>
        <begin position="1698"/>
        <end position="1734"/>
    </location>
</feature>
<feature type="domain" description="EGF-like" evidence="18">
    <location>
        <begin position="221"/>
        <end position="257"/>
    </location>
</feature>
<evidence type="ECO:0000256" key="2">
    <source>
        <dbReference type="ARBA" id="ARBA00022473"/>
    </source>
</evidence>
<feature type="domain" description="DSL" evidence="19">
    <location>
        <begin position="1869"/>
        <end position="1915"/>
    </location>
</feature>
<dbReference type="InterPro" id="IPR051022">
    <property type="entry name" value="Notch_Cell-Fate_Det"/>
</dbReference>
<dbReference type="Gene3D" id="2.10.25.10">
    <property type="entry name" value="Laminin"/>
    <property type="match status" value="18"/>
</dbReference>
<keyword evidence="6 17" id="KW-0732">Signal</keyword>
<feature type="disulfide bond" evidence="15">
    <location>
        <begin position="117"/>
        <end position="126"/>
    </location>
</feature>
<feature type="disulfide bond" evidence="15">
    <location>
        <begin position="1855"/>
        <end position="1864"/>
    </location>
</feature>
<evidence type="ECO:0000256" key="1">
    <source>
        <dbReference type="ARBA" id="ARBA00004251"/>
    </source>
</evidence>
<keyword evidence="2 17" id="KW-0217">Developmental protein</keyword>
<dbReference type="EMBL" id="CAIIXF020000002">
    <property type="protein sequence ID" value="CAH1777875.1"/>
    <property type="molecule type" value="Genomic_DNA"/>
</dbReference>
<dbReference type="FunFam" id="2.10.25.10:FF:000255">
    <property type="entry name" value="Sushi, nidogen and EGF-like domains 1"/>
    <property type="match status" value="1"/>
</dbReference>
<feature type="disulfide bond" evidence="15">
    <location>
        <begin position="376"/>
        <end position="385"/>
    </location>
</feature>
<feature type="disulfide bond" evidence="15">
    <location>
        <begin position="1985"/>
        <end position="1994"/>
    </location>
</feature>
<name>A0A8S4NA06_OWEFU</name>
<evidence type="ECO:0000256" key="15">
    <source>
        <dbReference type="PROSITE-ProRule" id="PRU00076"/>
    </source>
</evidence>
<feature type="domain" description="EGF-like" evidence="18">
    <location>
        <begin position="1177"/>
        <end position="1213"/>
    </location>
</feature>
<feature type="disulfide bond" evidence="15">
    <location>
        <begin position="675"/>
        <end position="684"/>
    </location>
</feature>
<feature type="domain" description="EGF-like" evidence="18">
    <location>
        <begin position="1829"/>
        <end position="1865"/>
    </location>
</feature>
<reference evidence="20" key="1">
    <citation type="submission" date="2022-03" db="EMBL/GenBank/DDBJ databases">
        <authorList>
            <person name="Martin C."/>
        </authorList>
    </citation>
    <scope>NUCLEOTIDE SEQUENCE</scope>
</reference>
<keyword evidence="3" id="KW-1003">Cell membrane</keyword>
<keyword evidence="5 17" id="KW-0812">Transmembrane</keyword>
<dbReference type="InterPro" id="IPR002049">
    <property type="entry name" value="LE_dom"/>
</dbReference>
<evidence type="ECO:0000313" key="20">
    <source>
        <dbReference type="EMBL" id="CAH1777875.1"/>
    </source>
</evidence>
<feature type="domain" description="EGF-like" evidence="18">
    <location>
        <begin position="1307"/>
        <end position="1343"/>
    </location>
</feature>
<keyword evidence="14" id="KW-0325">Glycoprotein</keyword>
<dbReference type="GO" id="GO:0005886">
    <property type="term" value="C:plasma membrane"/>
    <property type="evidence" value="ECO:0007669"/>
    <property type="project" value="UniProtKB-SubCell"/>
</dbReference>
<evidence type="ECO:0000256" key="6">
    <source>
        <dbReference type="ARBA" id="ARBA00022729"/>
    </source>
</evidence>
<dbReference type="Gene3D" id="2.10.25.140">
    <property type="match status" value="16"/>
</dbReference>
<evidence type="ECO:0000256" key="10">
    <source>
        <dbReference type="ARBA" id="ARBA00022976"/>
    </source>
</evidence>
<dbReference type="SMART" id="SM00051">
    <property type="entry name" value="DSL"/>
    <property type="match status" value="7"/>
</dbReference>
<dbReference type="CDD" id="cd00054">
    <property type="entry name" value="EGF_CA"/>
    <property type="match status" value="12"/>
</dbReference>
<evidence type="ECO:0000256" key="3">
    <source>
        <dbReference type="ARBA" id="ARBA00022475"/>
    </source>
</evidence>
<keyword evidence="7 17" id="KW-0677">Repeat</keyword>
<dbReference type="FunFam" id="2.10.25.10:FF:000095">
    <property type="entry name" value="Notch, isoform B"/>
    <property type="match status" value="1"/>
</dbReference>
<feature type="domain" description="EGF-like" evidence="18">
    <location>
        <begin position="1567"/>
        <end position="1603"/>
    </location>
</feature>
<keyword evidence="4 15" id="KW-0245">EGF-like domain</keyword>
<evidence type="ECO:0000256" key="5">
    <source>
        <dbReference type="ARBA" id="ARBA00022692"/>
    </source>
</evidence>
<keyword evidence="10" id="KW-0914">Notch signaling pathway</keyword>
<feature type="disulfide bond" evidence="15">
    <location>
        <begin position="922"/>
        <end position="939"/>
    </location>
</feature>
<comment type="caution">
    <text evidence="20">The sequence shown here is derived from an EMBL/GenBank/DDBJ whole genome shotgun (WGS) entry which is preliminary data.</text>
</comment>
<dbReference type="GO" id="GO:0045197">
    <property type="term" value="P:establishment or maintenance of epithelial cell apical/basal polarity"/>
    <property type="evidence" value="ECO:0007669"/>
    <property type="project" value="TreeGrafter"/>
</dbReference>
<gene>
    <name evidence="20" type="ORF">OFUS_LOCUS4867</name>
</gene>
<feature type="non-terminal residue" evidence="20">
    <location>
        <position position="1"/>
    </location>
</feature>
<dbReference type="InterPro" id="IPR000742">
    <property type="entry name" value="EGF"/>
</dbReference>
<dbReference type="FunFam" id="2.10.25.10:FF:000472">
    <property type="entry name" value="Uncharacterized protein, isoform A"/>
    <property type="match status" value="1"/>
</dbReference>
<feature type="domain" description="EGF-like" evidence="18">
    <location>
        <begin position="913"/>
        <end position="951"/>
    </location>
</feature>
<feature type="disulfide bond" evidence="15">
    <location>
        <begin position="807"/>
        <end position="816"/>
    </location>
</feature>
<feature type="disulfide bond" evidence="16">
    <location>
        <begin position="1906"/>
        <end position="1915"/>
    </location>
</feature>
<evidence type="ECO:0000256" key="8">
    <source>
        <dbReference type="ARBA" id="ARBA00022782"/>
    </source>
</evidence>
<feature type="domain" description="EGF-like" evidence="18">
    <location>
        <begin position="781"/>
        <end position="817"/>
    </location>
</feature>
<feature type="domain" description="EGF-like" evidence="18">
    <location>
        <begin position="1437"/>
        <end position="1473"/>
    </location>
</feature>
<feature type="disulfide bond" evidence="15">
    <location>
        <begin position="98"/>
        <end position="115"/>
    </location>
</feature>
<evidence type="ECO:0000256" key="16">
    <source>
        <dbReference type="PROSITE-ProRule" id="PRU00377"/>
    </source>
</evidence>
<dbReference type="PANTHER" id="PTHR24049:SF22">
    <property type="entry name" value="DROSOPHILA CRUMBS HOMOLOG"/>
    <property type="match status" value="1"/>
</dbReference>
<accession>A0A8S4NA06</accession>
<dbReference type="PROSITE" id="PS51051">
    <property type="entry name" value="DSL"/>
    <property type="match status" value="1"/>
</dbReference>
<dbReference type="Pfam" id="PF00008">
    <property type="entry name" value="EGF"/>
    <property type="match status" value="15"/>
</dbReference>
<dbReference type="FunFam" id="2.10.25.10:FF:000012">
    <property type="entry name" value="Delta-like protein"/>
    <property type="match status" value="5"/>
</dbReference>
<feature type="domain" description="EGF-like" evidence="18">
    <location>
        <begin position="350"/>
        <end position="386"/>
    </location>
</feature>
<sequence>VGSSPIIEVDTGVQNTCVPRDDCTGHFTCGPNGEKICLENWEGPNCTERSLPPALDPQCPDSGFCVRGQCFRQACCCEEHYTGFLCDELIRYCLSNPCQNGGTCRERPGGGGYICTCPEQSTGINCETRTGCPPNYYGPTCEVFCQAQNSCDGGHYTCDQLSGAKICRQGWRNSLMNCTEKTISPEIDPDCPTTGQCIRGTCFRQGCCCDDHYTGTFCEIPVDYCEGAPCLNGGTCTSQLGSYTCTCLPQFTGKNCETNLCDPNYYGPTCSMFCLPANDCVRGHYTCDRVTGQKLCRPTYNDPINDCKLKSTPPERDPNCPSPSFCVNGYCFNQGCCCDDNHGGDRCDLPINPCHSNPCQNGGTCSEVSGTYICQCLPQFSGIQCEESICLPNYYGPNCDVYCIPADDCQYGHYTCNPLTGQKECRPTYANPENDCKTKITLPENDPNCPTDTPCIYGYCWNSNCCCREHYMGSRCESAIPYCYSRPCQNGGTCQDILGGVICHCNPRYTGLYCETIVDNCSSQPCQNGATCTSVVGGYVCTCLPYFTGTLCETYDSPCPPNYYSPPECNIYCLAADDCDRGHYECDQYTGAKICLPGYAVPENDCKVKTIPPPSDPDCPTDSPCVNGRCYRRGCCCDNQYTGNRCEVFFNYCISQPCLNGGTCNPIVGGYTCTCLIDYTGTHCETYDPQCPPNYYNPPACNVYCSAADDCDRGHYTCDPNTGAKVCLPGYAVPENDCKFKTIPPPTDPDCPTDSPCVYGRCYRRGCCCNEHYTGTRCETFINYCISQPCLNGGTCNQIVGGYTCTCSRDFTGTHCETYDPQCPPNYYNPPACNVYCLAADDCDRGHYTCDPNTGSKFCLPGYTMPENNCTIKTIPPPSDPECPTDSPCVYGRCYRQGCCCNNHYTGDRCETIIDYCSTQPCQNGATCSPAAGGRGYVCTCLPNFTGMLCETYNCPPNYYNPPECNNYCLAANDCERGHYTCDQYTGTKICLPGYAEPEIDCKVKTIPPPSDPDCPTDSPCVNGRCYRQGCCCDNHYTGDRCETNIDYCLSRPCLNGGTCIPSLGGFTCTCVQGFTGILCETAIGQCPPNYFNPPECNIYCLEADDCDRGHYTCDPNSGAKICREGWDRPELNCTLRTVPPIIDPECPDESPCIHGQCHKKTCCCFDNYHGQYCEILITPCTSEPCQNGGTCNLVDNTYTCTCLPDFTGTHCEISIRVCPPNYFGPNCETFCLAADDCDRGHYTCDSNSGAKICRNGWDRPELNCTLRTVPPVVDPECPPEPCVYGQCHNGTCCCYDKYTGPRCEIPITTCTSQPCLNGGTCQVIEGGYTCFCPVDYTGQNCETYIRNCPPNYYGPRCEVYCLGADDCDRGHYTCDPNSGAKICRNGWDRPEWNCTLRTVPPVVDPECPPEPCVYGQCHNGTCCCYDKYTGSRCEIPITTCTSQPCLNGGTCQVIEGGYTCFCPEDYTGQNCETYIRNCPPNYYGPRCEVYCLAADDCDRGHYTCDPNSGAKICRNGWDRPEWNCTLRTVPPVVDQECPPEPCVYGQCHNGTCCCDANHTGQRCEIPITSCTSQPCLNGATCQAVGDRYNCICPIGYTGQNCETYIKTCPPNYYGPRCEVYCLDADDCLNGHYTCDPDTGAKICRAGWGWPDYNCTLRTEPPIIDPECPDDSPCVGGQCHKKTCCCYGNYYGPRCENIISPCSSNPCKNGATCNIIENGYMCTCLPDYTGRHCETYIPNCPPHYYGPGCSVFCFATNSCEGGHYACDPTSGAKLCLPGWSSPEINCTLKETPPPVDPDCPDARPCSNGQCFNKTCCCIDNWTGAFCEVPITPCTSNPCLNGGTCITSENEYRCECLPGYTGSNCESFIASCPPNYYGPRCEVYCLAADDCERGHYTCDPNTGTKDCLPNWYGTDCKVRNLPPILDPECPDIGVCLNFGQCHQKTCCCTPGFTGSRCETPISACNSEPCQNLASCQPSESGYQCLCRDGYTGVHCESYLSCISQPCQNGGTCLQNPDGGYRCACPEGYTGINCSVPPSGCPPGYYNPPECNTYCAPQDSCENGHYTCDRTTGARICNPGWSSITENDCKFRTVPPIYDPECPIPAGCVNGFCFNQSCCCHDHYTGVLCETIIDYCISRPCFNGGTCHPEKGRFTCQCLPQYTGTYCELPLDTLILASDTNQEYIDL</sequence>
<dbReference type="SMART" id="SM00180">
    <property type="entry name" value="EGF_Lam"/>
    <property type="match status" value="9"/>
</dbReference>
<evidence type="ECO:0000256" key="9">
    <source>
        <dbReference type="ARBA" id="ARBA00022837"/>
    </source>
</evidence>
<feature type="disulfide bond" evidence="15">
    <location>
        <begin position="505"/>
        <end position="514"/>
    </location>
</feature>
<evidence type="ECO:0000256" key="12">
    <source>
        <dbReference type="ARBA" id="ARBA00023136"/>
    </source>
</evidence>
<organism evidence="20 21">
    <name type="scientific">Owenia fusiformis</name>
    <name type="common">Polychaete worm</name>
    <dbReference type="NCBI Taxonomy" id="6347"/>
    <lineage>
        <taxon>Eukaryota</taxon>
        <taxon>Metazoa</taxon>
        <taxon>Spiralia</taxon>
        <taxon>Lophotrochozoa</taxon>
        <taxon>Annelida</taxon>
        <taxon>Polychaeta</taxon>
        <taxon>Sedentaria</taxon>
        <taxon>Canalipalpata</taxon>
        <taxon>Sabellida</taxon>
        <taxon>Oweniida</taxon>
        <taxon>Oweniidae</taxon>
        <taxon>Owenia</taxon>
    </lineage>
</organism>
<dbReference type="InterPro" id="IPR013032">
    <property type="entry name" value="EGF-like_CS"/>
</dbReference>
<dbReference type="GO" id="GO:0032991">
    <property type="term" value="C:protein-containing complex"/>
    <property type="evidence" value="ECO:0007669"/>
    <property type="project" value="TreeGrafter"/>
</dbReference>
<feature type="domain" description="EGF-like" evidence="18">
    <location>
        <begin position="2130"/>
        <end position="2166"/>
    </location>
</feature>